<feature type="transmembrane region" description="Helical" evidence="3">
    <location>
        <begin position="53"/>
        <end position="74"/>
    </location>
</feature>
<dbReference type="InterPro" id="IPR043202">
    <property type="entry name" value="Band-7_stomatin-like"/>
</dbReference>
<proteinExistence type="inferred from homology"/>
<comment type="similarity">
    <text evidence="1">Belongs to the band 7/mec-2 family.</text>
</comment>
<dbReference type="CDD" id="cd13775">
    <property type="entry name" value="SPFH_eoslipins_u3"/>
    <property type="match status" value="1"/>
</dbReference>
<feature type="compositionally biased region" description="Basic and acidic residues" evidence="2">
    <location>
        <begin position="1"/>
        <end position="12"/>
    </location>
</feature>
<sequence length="337" mass="36202">MAKWDKQADRAGARRQPVGRVGRDAPYPFNDKEAEVRAATSYVPRKSSRNGAVIFNIAVFAVACAAVLGAGWAVLGRIDFGLICLMVVVALLALSSVHIALSWEKVVVLRFGKLARVVGPGLYLTIPIIEHGTIRVDQRVIATPFYAEKTLTADLVPVNIDAVLFWVVWDAEKACTEVEDYYAAVSFLAQTAMREAVGRSTVAEVALRRDQLDVEIKADIEKEAAGWGVDIISVKVRDIVIPDELVDVMSLEAQADREKNARMAVASVEADLAEMLAEAARAYGDPEAALALRTMLMQYETVRKSGSAVVTVPTAVSDGFTEGAARAAGQSGRGAPA</sequence>
<gene>
    <name evidence="5" type="ORF">LPT13_03500</name>
</gene>
<dbReference type="EMBL" id="JAJMLW010000001">
    <property type="protein sequence ID" value="MCI2241418.1"/>
    <property type="molecule type" value="Genomic_DNA"/>
</dbReference>
<dbReference type="Proteomes" id="UP001430755">
    <property type="component" value="Unassembled WGS sequence"/>
</dbReference>
<dbReference type="PANTHER" id="PTHR10264:SF19">
    <property type="entry name" value="AT06885P-RELATED"/>
    <property type="match status" value="1"/>
</dbReference>
<feature type="region of interest" description="Disordered" evidence="2">
    <location>
        <begin position="1"/>
        <end position="27"/>
    </location>
</feature>
<name>A0ABS9WEX2_9ACTN</name>
<feature type="transmembrane region" description="Helical" evidence="3">
    <location>
        <begin position="80"/>
        <end position="103"/>
    </location>
</feature>
<evidence type="ECO:0000256" key="3">
    <source>
        <dbReference type="SAM" id="Phobius"/>
    </source>
</evidence>
<dbReference type="InterPro" id="IPR036013">
    <property type="entry name" value="Band_7/SPFH_dom_sf"/>
</dbReference>
<organism evidence="5 6">
    <name type="scientific">Adlercreutzia faecimuris</name>
    <dbReference type="NCBI Taxonomy" id="2897341"/>
    <lineage>
        <taxon>Bacteria</taxon>
        <taxon>Bacillati</taxon>
        <taxon>Actinomycetota</taxon>
        <taxon>Coriobacteriia</taxon>
        <taxon>Eggerthellales</taxon>
        <taxon>Eggerthellaceae</taxon>
        <taxon>Adlercreutzia</taxon>
    </lineage>
</organism>
<dbReference type="InterPro" id="IPR001107">
    <property type="entry name" value="Band_7"/>
</dbReference>
<keyword evidence="3" id="KW-0472">Membrane</keyword>
<keyword evidence="6" id="KW-1185">Reference proteome</keyword>
<evidence type="ECO:0000313" key="6">
    <source>
        <dbReference type="Proteomes" id="UP001430755"/>
    </source>
</evidence>
<dbReference type="SUPFAM" id="SSF117892">
    <property type="entry name" value="Band 7/SPFH domain"/>
    <property type="match status" value="1"/>
</dbReference>
<keyword evidence="3" id="KW-0812">Transmembrane</keyword>
<dbReference type="Pfam" id="PF01145">
    <property type="entry name" value="Band_7"/>
    <property type="match status" value="1"/>
</dbReference>
<dbReference type="SMART" id="SM00244">
    <property type="entry name" value="PHB"/>
    <property type="match status" value="1"/>
</dbReference>
<reference evidence="5" key="1">
    <citation type="submission" date="2021-11" db="EMBL/GenBank/DDBJ databases">
        <title>A Novel Adlercreutzia Species, isolated from a Allomyrina dichotoma larva feces.</title>
        <authorList>
            <person name="Suh M.K."/>
        </authorList>
    </citation>
    <scope>NUCLEOTIDE SEQUENCE</scope>
    <source>
        <strain evidence="5">JBNU-10</strain>
    </source>
</reference>
<evidence type="ECO:0000256" key="2">
    <source>
        <dbReference type="SAM" id="MobiDB-lite"/>
    </source>
</evidence>
<dbReference type="PRINTS" id="PR00721">
    <property type="entry name" value="STOMATIN"/>
</dbReference>
<dbReference type="PANTHER" id="PTHR10264">
    <property type="entry name" value="BAND 7 PROTEIN-RELATED"/>
    <property type="match status" value="1"/>
</dbReference>
<accession>A0ABS9WEX2</accession>
<dbReference type="Gene3D" id="3.30.479.30">
    <property type="entry name" value="Band 7 domain"/>
    <property type="match status" value="1"/>
</dbReference>
<evidence type="ECO:0000256" key="1">
    <source>
        <dbReference type="ARBA" id="ARBA00008164"/>
    </source>
</evidence>
<feature type="domain" description="Band 7" evidence="4">
    <location>
        <begin position="95"/>
        <end position="253"/>
    </location>
</feature>
<comment type="caution">
    <text evidence="5">The sequence shown here is derived from an EMBL/GenBank/DDBJ whole genome shotgun (WGS) entry which is preliminary data.</text>
</comment>
<evidence type="ECO:0000259" key="4">
    <source>
        <dbReference type="SMART" id="SM00244"/>
    </source>
</evidence>
<protein>
    <submittedName>
        <fullName evidence="5">Slipin family protein</fullName>
    </submittedName>
</protein>
<keyword evidence="3" id="KW-1133">Transmembrane helix</keyword>
<dbReference type="InterPro" id="IPR001972">
    <property type="entry name" value="Stomatin_HflK_fam"/>
</dbReference>
<dbReference type="Gene3D" id="6.10.250.2090">
    <property type="match status" value="1"/>
</dbReference>
<evidence type="ECO:0000313" key="5">
    <source>
        <dbReference type="EMBL" id="MCI2241418.1"/>
    </source>
</evidence>